<reference evidence="2" key="1">
    <citation type="journal article" date="2019" name="Int. J. Syst. Evol. Microbiol.">
        <title>The Global Catalogue of Microorganisms (GCM) 10K type strain sequencing project: providing services to taxonomists for standard genome sequencing and annotation.</title>
        <authorList>
            <consortium name="The Broad Institute Genomics Platform"/>
            <consortium name="The Broad Institute Genome Sequencing Center for Infectious Disease"/>
            <person name="Wu L."/>
            <person name="Ma J."/>
        </authorList>
    </citation>
    <scope>NUCLEOTIDE SEQUENCE [LARGE SCALE GENOMIC DNA]</scope>
    <source>
        <strain evidence="2">KCTC 32514</strain>
    </source>
</reference>
<dbReference type="EMBL" id="JBHUOS010000001">
    <property type="protein sequence ID" value="MFD2914822.1"/>
    <property type="molecule type" value="Genomic_DNA"/>
</dbReference>
<evidence type="ECO:0000313" key="2">
    <source>
        <dbReference type="Proteomes" id="UP001597548"/>
    </source>
</evidence>
<dbReference type="Proteomes" id="UP001597548">
    <property type="component" value="Unassembled WGS sequence"/>
</dbReference>
<keyword evidence="2" id="KW-1185">Reference proteome</keyword>
<comment type="caution">
    <text evidence="1">The sequence shown here is derived from an EMBL/GenBank/DDBJ whole genome shotgun (WGS) entry which is preliminary data.</text>
</comment>
<gene>
    <name evidence="1" type="ORF">ACFS29_04165</name>
</gene>
<proteinExistence type="predicted"/>
<organism evidence="1 2">
    <name type="scientific">Psychroserpens luteus</name>
    <dbReference type="NCBI Taxonomy" id="1434066"/>
    <lineage>
        <taxon>Bacteria</taxon>
        <taxon>Pseudomonadati</taxon>
        <taxon>Bacteroidota</taxon>
        <taxon>Flavobacteriia</taxon>
        <taxon>Flavobacteriales</taxon>
        <taxon>Flavobacteriaceae</taxon>
        <taxon>Psychroserpens</taxon>
    </lineage>
</organism>
<sequence length="330" mass="36813">MGQSKSIEQKIKDDQKFREFMAILDTESKKEETRILEELKVTAKNQYEGNGWDFARFFGNKQSDYQNYDDWSLSRVVKIVDSIGNALAGGDFPSTKVPGSKDADKSTIDQVKEFMGAFGGDYSLIIARVQALISGVLSQFAVATDVTRKTLVQDTPLSGGLHLFFGSSGKVYTNNTFFTNQFIGSFQIVFEVYMSVDEAKAIGLQQMLVVTGKELEMLNSLILDIRTAQVESLKTILKENPQDFVSTKAAYDVALASVKLDRANLVEEYDKYNQVIETIDNYHSQLDLSSCGIKPGKGNQVSLSSIFNEWEISIAERYIKEKLATQGVLN</sequence>
<evidence type="ECO:0000313" key="1">
    <source>
        <dbReference type="EMBL" id="MFD2914822.1"/>
    </source>
</evidence>
<protein>
    <submittedName>
        <fullName evidence="1">Uncharacterized protein</fullName>
    </submittedName>
</protein>
<name>A0ABW5ZT07_9FLAO</name>
<accession>A0ABW5ZT07</accession>
<dbReference type="RefSeq" id="WP_194507507.1">
    <property type="nucleotide sequence ID" value="NZ_JADILU010000003.1"/>
</dbReference>